<sequence>MAPRRIREISMVSAVSIAKQLQYDCTILLELYRKKESFSPSVTVADNRLVSVQLSSTLVDCQDKLWCLHSALVQCKALIDKAISKEEQELGSDEMGEYEKQRKVAQDRLFIYVSRLEICLNHKMAPR</sequence>
<evidence type="ECO:0000313" key="1">
    <source>
        <dbReference type="EMBL" id="KAK7929242.1"/>
    </source>
</evidence>
<dbReference type="PANTHER" id="PTHR15196">
    <property type="entry name" value="CILIARY NEUROTROPHIC FACTOR"/>
    <property type="match status" value="1"/>
</dbReference>
<keyword evidence="2" id="KW-1185">Reference proteome</keyword>
<comment type="caution">
    <text evidence="1">The sequence shown here is derived from an EMBL/GenBank/DDBJ whole genome shotgun (WGS) entry which is preliminary data.</text>
</comment>
<dbReference type="Gene3D" id="1.20.1250.10">
    <property type="match status" value="1"/>
</dbReference>
<dbReference type="InterPro" id="IPR009079">
    <property type="entry name" value="4_helix_cytokine-like_core"/>
</dbReference>
<accession>A0AAW0PHM6</accession>
<dbReference type="EMBL" id="JBBPFD010000004">
    <property type="protein sequence ID" value="KAK7929242.1"/>
    <property type="molecule type" value="Genomic_DNA"/>
</dbReference>
<dbReference type="GO" id="GO:0005127">
    <property type="term" value="F:ciliary neurotrophic factor receptor binding"/>
    <property type="evidence" value="ECO:0007669"/>
    <property type="project" value="InterPro"/>
</dbReference>
<evidence type="ECO:0000313" key="2">
    <source>
        <dbReference type="Proteomes" id="UP001460270"/>
    </source>
</evidence>
<dbReference type="InterPro" id="IPR000151">
    <property type="entry name" value="Ciliary_neurotrophic_fac_CNTF"/>
</dbReference>
<dbReference type="GO" id="GO:0043524">
    <property type="term" value="P:negative regulation of neuron apoptotic process"/>
    <property type="evidence" value="ECO:0007669"/>
    <property type="project" value="InterPro"/>
</dbReference>
<dbReference type="Proteomes" id="UP001460270">
    <property type="component" value="Unassembled WGS sequence"/>
</dbReference>
<proteinExistence type="predicted"/>
<dbReference type="AlphaFoldDB" id="A0AAW0PHM6"/>
<reference evidence="2" key="1">
    <citation type="submission" date="2024-04" db="EMBL/GenBank/DDBJ databases">
        <title>Salinicola lusitanus LLJ914,a marine bacterium isolated from the Okinawa Trough.</title>
        <authorList>
            <person name="Li J."/>
        </authorList>
    </citation>
    <scope>NUCLEOTIDE SEQUENCE [LARGE SCALE GENOMIC DNA]</scope>
</reference>
<dbReference type="GO" id="GO:0070120">
    <property type="term" value="P:ciliary neurotrophic factor-mediated signaling pathway"/>
    <property type="evidence" value="ECO:0007669"/>
    <property type="project" value="InterPro"/>
</dbReference>
<organism evidence="1 2">
    <name type="scientific">Mugilogobius chulae</name>
    <name type="common">yellowstripe goby</name>
    <dbReference type="NCBI Taxonomy" id="88201"/>
    <lineage>
        <taxon>Eukaryota</taxon>
        <taxon>Metazoa</taxon>
        <taxon>Chordata</taxon>
        <taxon>Craniata</taxon>
        <taxon>Vertebrata</taxon>
        <taxon>Euteleostomi</taxon>
        <taxon>Actinopterygii</taxon>
        <taxon>Neopterygii</taxon>
        <taxon>Teleostei</taxon>
        <taxon>Neoteleostei</taxon>
        <taxon>Acanthomorphata</taxon>
        <taxon>Gobiaria</taxon>
        <taxon>Gobiiformes</taxon>
        <taxon>Gobioidei</taxon>
        <taxon>Gobiidae</taxon>
        <taxon>Gobionellinae</taxon>
        <taxon>Mugilogobius</taxon>
    </lineage>
</organism>
<gene>
    <name evidence="1" type="ORF">WMY93_005637</name>
</gene>
<name>A0AAW0PHM6_9GOBI</name>
<dbReference type="PANTHER" id="PTHR15196:SF1">
    <property type="entry name" value="CILIARY NEUROTROPHIC FACTOR"/>
    <property type="match status" value="1"/>
</dbReference>
<protein>
    <submittedName>
        <fullName evidence="1">Uncharacterized protein</fullName>
    </submittedName>
</protein>